<dbReference type="AlphaFoldDB" id="A0A382S3D1"/>
<reference evidence="2" key="1">
    <citation type="submission" date="2018-05" db="EMBL/GenBank/DDBJ databases">
        <authorList>
            <person name="Lanie J.A."/>
            <person name="Ng W.-L."/>
            <person name="Kazmierczak K.M."/>
            <person name="Andrzejewski T.M."/>
            <person name="Davidsen T.M."/>
            <person name="Wayne K.J."/>
            <person name="Tettelin H."/>
            <person name="Glass J.I."/>
            <person name="Rusch D."/>
            <person name="Podicherti R."/>
            <person name="Tsui H.-C.T."/>
            <person name="Winkler M.E."/>
        </authorList>
    </citation>
    <scope>NUCLEOTIDE SEQUENCE</scope>
</reference>
<sequence length="195" mass="22196">MYVLGISFNCYNPSACLLKDNNIIAFVEEERLNRIKNSTNCFPILSIKSCMEQGNIQLNDIAYIAYGFDVNNYDNGTMRAFYDSIEFEKDDTTKKWEEHNIQLLSDVNIKRCITLNFSKAGIIGPIPQIKYYSHHLCHAASSFYCSDFNHAIAITMDGSGDDNCTVLWECEGKQVREIESIKLPNSLGWLYASIT</sequence>
<dbReference type="Gene3D" id="3.30.420.40">
    <property type="match status" value="2"/>
</dbReference>
<gene>
    <name evidence="2" type="ORF">METZ01_LOCUS357260</name>
</gene>
<organism evidence="2">
    <name type="scientific">marine metagenome</name>
    <dbReference type="NCBI Taxonomy" id="408172"/>
    <lineage>
        <taxon>unclassified sequences</taxon>
        <taxon>metagenomes</taxon>
        <taxon>ecological metagenomes</taxon>
    </lineage>
</organism>
<evidence type="ECO:0000313" key="2">
    <source>
        <dbReference type="EMBL" id="SVD04406.1"/>
    </source>
</evidence>
<feature type="non-terminal residue" evidence="2">
    <location>
        <position position="195"/>
    </location>
</feature>
<dbReference type="InterPro" id="IPR003696">
    <property type="entry name" value="Carbtransf_dom"/>
</dbReference>
<dbReference type="EMBL" id="UINC01126124">
    <property type="protein sequence ID" value="SVD04406.1"/>
    <property type="molecule type" value="Genomic_DNA"/>
</dbReference>
<feature type="domain" description="Carbamoyltransferase" evidence="1">
    <location>
        <begin position="3"/>
        <end position="195"/>
    </location>
</feature>
<dbReference type="InterPro" id="IPR043129">
    <property type="entry name" value="ATPase_NBD"/>
</dbReference>
<dbReference type="InterPro" id="IPR051338">
    <property type="entry name" value="NodU/CmcH_Carbamoyltrnsfr"/>
</dbReference>
<dbReference type="Pfam" id="PF02543">
    <property type="entry name" value="Carbam_trans_N"/>
    <property type="match status" value="1"/>
</dbReference>
<name>A0A382S3D1_9ZZZZ</name>
<protein>
    <recommendedName>
        <fullName evidence="1">Carbamoyltransferase domain-containing protein</fullName>
    </recommendedName>
</protein>
<dbReference type="GO" id="GO:0003824">
    <property type="term" value="F:catalytic activity"/>
    <property type="evidence" value="ECO:0007669"/>
    <property type="project" value="InterPro"/>
</dbReference>
<accession>A0A382S3D1</accession>
<proteinExistence type="predicted"/>
<dbReference type="SUPFAM" id="SSF53067">
    <property type="entry name" value="Actin-like ATPase domain"/>
    <property type="match status" value="1"/>
</dbReference>
<dbReference type="PANTHER" id="PTHR34847:SF1">
    <property type="entry name" value="NODULATION PROTEIN U"/>
    <property type="match status" value="1"/>
</dbReference>
<evidence type="ECO:0000259" key="1">
    <source>
        <dbReference type="Pfam" id="PF02543"/>
    </source>
</evidence>
<dbReference type="PANTHER" id="PTHR34847">
    <property type="entry name" value="NODULATION PROTEIN U"/>
    <property type="match status" value="1"/>
</dbReference>